<dbReference type="PANTHER" id="PTHR21248:SF11">
    <property type="entry name" value="PLD PHOSPHODIESTERASE DOMAIN-CONTAINING PROTEIN"/>
    <property type="match status" value="1"/>
</dbReference>
<dbReference type="Proteomes" id="UP000178129">
    <property type="component" value="Unassembled WGS sequence"/>
</dbReference>
<protein>
    <recommendedName>
        <fullName evidence="1">PLD phosphodiesterase domain-containing protein</fullName>
    </recommendedName>
</protein>
<accession>A0A1E1JRS1</accession>
<dbReference type="InterPro" id="IPR001736">
    <property type="entry name" value="PLipase_D/transphosphatidylase"/>
</dbReference>
<dbReference type="EMBL" id="FJUW01000002">
    <property type="protein sequence ID" value="CZS88473.1"/>
    <property type="molecule type" value="Genomic_DNA"/>
</dbReference>
<dbReference type="SUPFAM" id="SSF56024">
    <property type="entry name" value="Phospholipase D/nuclease"/>
    <property type="match status" value="2"/>
</dbReference>
<evidence type="ECO:0000313" key="3">
    <source>
        <dbReference type="Proteomes" id="UP000178129"/>
    </source>
</evidence>
<dbReference type="GO" id="GO:0030572">
    <property type="term" value="F:phosphatidyltransferase activity"/>
    <property type="evidence" value="ECO:0007669"/>
    <property type="project" value="UniProtKB-ARBA"/>
</dbReference>
<dbReference type="Gene3D" id="3.30.870.10">
    <property type="entry name" value="Endonuclease Chain A"/>
    <property type="match status" value="2"/>
</dbReference>
<dbReference type="SMART" id="SM00155">
    <property type="entry name" value="PLDc"/>
    <property type="match status" value="2"/>
</dbReference>
<dbReference type="PANTHER" id="PTHR21248">
    <property type="entry name" value="CARDIOLIPIN SYNTHASE"/>
    <property type="match status" value="1"/>
</dbReference>
<evidence type="ECO:0000313" key="2">
    <source>
        <dbReference type="EMBL" id="CZS88473.1"/>
    </source>
</evidence>
<keyword evidence="3" id="KW-1185">Reference proteome</keyword>
<dbReference type="CDD" id="cd00138">
    <property type="entry name" value="PLDc_SF"/>
    <property type="match status" value="1"/>
</dbReference>
<organism evidence="2 3">
    <name type="scientific">Rhynchosporium graminicola</name>
    <dbReference type="NCBI Taxonomy" id="2792576"/>
    <lineage>
        <taxon>Eukaryota</taxon>
        <taxon>Fungi</taxon>
        <taxon>Dikarya</taxon>
        <taxon>Ascomycota</taxon>
        <taxon>Pezizomycotina</taxon>
        <taxon>Leotiomycetes</taxon>
        <taxon>Helotiales</taxon>
        <taxon>Ploettnerulaceae</taxon>
        <taxon>Rhynchosporium</taxon>
    </lineage>
</organism>
<comment type="caution">
    <text evidence="2">The sequence shown here is derived from an EMBL/GenBank/DDBJ whole genome shotgun (WGS) entry which is preliminary data.</text>
</comment>
<reference evidence="3" key="1">
    <citation type="submission" date="2016-03" db="EMBL/GenBank/DDBJ databases">
        <authorList>
            <person name="Ploux O."/>
        </authorList>
    </citation>
    <scope>NUCLEOTIDE SEQUENCE [LARGE SCALE GENOMIC DNA]</scope>
    <source>
        <strain evidence="3">UK7</strain>
    </source>
</reference>
<evidence type="ECO:0000259" key="1">
    <source>
        <dbReference type="PROSITE" id="PS50035"/>
    </source>
</evidence>
<sequence>MSNLSKSVTDDWRSILKTSTSSTPSSAPNYWSPEPLNLLTTSQPLSFSLGTGSQILSSVLKRCESTTHELILVTCFWAPSSSQQAISSLLLKLSAKGLSQNRKIQVRICFSSWAIVQKLFQTSSLDGKIYEPEKWTGLGLPEPKSLGGLEMEVKSVFVRPFSVMHPKFILVDRKLAFMPSCNVSWENWFEGCIEMEGEIAENLFEFWVSFWAQGNTNLPPLSTQVTTSPPVQSSTALPYPPLPATSLIIYTNFPFSLSLPETILLPSPHHMNPQFRLLSPSPCPPTPLNTFLLTLFTHAKSTIFIQTPNLTCKPVVSALLTALSRGVSVHLITSSRLMIVEQLVTAGTITEFEVWKLRRGYRMLGEEIAKKQRRADVENQVDILGASLGELKVGYYHPREGVTGEEEPVKSHLKLVIVDEEVTVLGSGNMDRASWYTSQELGVAFFSKELANSIRKDVDGGLEGRVDYVC</sequence>
<dbReference type="AlphaFoldDB" id="A0A1E1JRS1"/>
<dbReference type="PROSITE" id="PS50035">
    <property type="entry name" value="PLD"/>
    <property type="match status" value="2"/>
</dbReference>
<dbReference type="GO" id="GO:0032049">
    <property type="term" value="P:cardiolipin biosynthetic process"/>
    <property type="evidence" value="ECO:0007669"/>
    <property type="project" value="UniProtKB-ARBA"/>
</dbReference>
<proteinExistence type="predicted"/>
<dbReference type="InterPro" id="IPR025202">
    <property type="entry name" value="PLD-like_dom"/>
</dbReference>
<feature type="domain" description="PLD phosphodiesterase" evidence="1">
    <location>
        <begin position="160"/>
        <end position="187"/>
    </location>
</feature>
<dbReference type="Pfam" id="PF13091">
    <property type="entry name" value="PLDc_2"/>
    <property type="match status" value="1"/>
</dbReference>
<feature type="domain" description="PLD phosphodiesterase" evidence="1">
    <location>
        <begin position="412"/>
        <end position="434"/>
    </location>
</feature>
<gene>
    <name evidence="2" type="ORF">RCO7_04381</name>
</gene>
<dbReference type="InParanoid" id="A0A1E1JRS1"/>
<name>A0A1E1JRS1_9HELO</name>
<dbReference type="STRING" id="914237.A0A1E1JRS1"/>